<dbReference type="InterPro" id="IPR005864">
    <property type="entry name" value="ATP_synth_F0_bsu_bac"/>
</dbReference>
<dbReference type="CDD" id="cd06503">
    <property type="entry name" value="ATP-synt_Fo_b"/>
    <property type="match status" value="1"/>
</dbReference>
<dbReference type="EMBL" id="CP007563">
    <property type="protein sequence ID" value="AJF23981.1"/>
    <property type="molecule type" value="Genomic_DNA"/>
</dbReference>
<accession>A0AAU8RZ25</accession>
<evidence type="ECO:0000313" key="17">
    <source>
        <dbReference type="Proteomes" id="UP000031624"/>
    </source>
</evidence>
<keyword evidence="3" id="KW-1003">Cell membrane</keyword>
<evidence type="ECO:0000256" key="4">
    <source>
        <dbReference type="ARBA" id="ARBA00022547"/>
    </source>
</evidence>
<evidence type="ECO:0000256" key="15">
    <source>
        <dbReference type="RuleBase" id="RU003848"/>
    </source>
</evidence>
<keyword evidence="6 15" id="KW-0375">Hydrogen ion transport</keyword>
<comment type="function">
    <text evidence="11">F(1)F(0) ATP synthase produces ATP from ADP in the presence of a proton or sodium gradient. F-type ATPases consist of two structural domains, F(1) containing the extramembraneous catalytic core and F(0) containing the membrane proton channel, linked together by a central stalk and a peripheral stalk. During catalysis, ATP synthesis in the catalytic domain of F(1) is coupled via a rotary mechanism of the central stalk subunits to proton translocation.</text>
</comment>
<dbReference type="GO" id="GO:0015986">
    <property type="term" value="P:proton motive force-driven ATP synthesis"/>
    <property type="evidence" value="ECO:0007669"/>
    <property type="project" value="InterPro"/>
</dbReference>
<proteinExistence type="inferred from homology"/>
<evidence type="ECO:0000256" key="12">
    <source>
        <dbReference type="ARBA" id="ARBA00025614"/>
    </source>
</evidence>
<keyword evidence="10" id="KW-0066">ATP synthesis</keyword>
<keyword evidence="4 15" id="KW-0138">CF(0)</keyword>
<dbReference type="NCBIfam" id="TIGR01144">
    <property type="entry name" value="ATP_synt_b"/>
    <property type="match status" value="1"/>
</dbReference>
<evidence type="ECO:0000256" key="7">
    <source>
        <dbReference type="ARBA" id="ARBA00022989"/>
    </source>
</evidence>
<sequence length="156" mass="18240">MNINLTILCEVINFSILIWCCKNFIWPPIKKNILDREKTINNALTAANIAKKELYKAKKESKYILCIAKKEADLILEKARLHHNVILEKARNISKKESDIELKNRKKLFEEHLAIRKKDLHEKLIKVSLIGLEKLLESSINININKEIFKKLVNKI</sequence>
<comment type="subcellular location">
    <subcellularLocation>
        <location evidence="14">Endomembrane system</location>
        <topology evidence="14">Single-pass membrane protein</topology>
    </subcellularLocation>
</comment>
<dbReference type="GO" id="GO:0046961">
    <property type="term" value="F:proton-transporting ATPase activity, rotational mechanism"/>
    <property type="evidence" value="ECO:0007669"/>
    <property type="project" value="TreeGrafter"/>
</dbReference>
<dbReference type="PANTHER" id="PTHR33445">
    <property type="entry name" value="ATP SYNTHASE SUBUNIT B', CHLOROPLASTIC"/>
    <property type="match status" value="1"/>
</dbReference>
<dbReference type="PANTHER" id="PTHR33445:SF1">
    <property type="entry name" value="ATP SYNTHASE SUBUNIT B"/>
    <property type="match status" value="1"/>
</dbReference>
<comment type="similarity">
    <text evidence="1 15">Belongs to the ATPase B chain family.</text>
</comment>
<keyword evidence="5 15" id="KW-0812">Transmembrane</keyword>
<evidence type="ECO:0000256" key="1">
    <source>
        <dbReference type="ARBA" id="ARBA00005513"/>
    </source>
</evidence>
<gene>
    <name evidence="16" type="ORF">O3E_00175</name>
</gene>
<evidence type="ECO:0000256" key="6">
    <source>
        <dbReference type="ARBA" id="ARBA00022781"/>
    </source>
</evidence>
<evidence type="ECO:0000256" key="14">
    <source>
        <dbReference type="ARBA" id="ARBA00037847"/>
    </source>
</evidence>
<evidence type="ECO:0000256" key="5">
    <source>
        <dbReference type="ARBA" id="ARBA00022692"/>
    </source>
</evidence>
<keyword evidence="7" id="KW-1133">Transmembrane helix</keyword>
<keyword evidence="2 15" id="KW-0813">Transport</keyword>
<comment type="subunit">
    <text evidence="13">F-type ATPases have 2 components, F(1) - the catalytic core - and F(0) - the membrane proton channel. F(1) has five subunits: alpha(3), beta(3), gamma(1), delta(1), epsilon(1). F(0) has four main subunits: a(1), b(2) and c(10-14). The alpha and beta chains form an alternating ring which encloses part of the gamma chain. F(1) is attached to F(0) by a central stalk formed by the gamma and epsilon chains, while a peripheral stalk is formed by the delta and b chains.</text>
</comment>
<evidence type="ECO:0000256" key="13">
    <source>
        <dbReference type="ARBA" id="ARBA00026054"/>
    </source>
</evidence>
<comment type="function">
    <text evidence="12">Component of the F(0) channel, it forms part of the peripheral stalk, linking F(1) to F(0). The b'-subunit is a diverged and duplicated form of b found in plants and photosynthetic bacteria.</text>
</comment>
<dbReference type="GO" id="GO:0045259">
    <property type="term" value="C:proton-transporting ATP synthase complex"/>
    <property type="evidence" value="ECO:0007669"/>
    <property type="project" value="UniProtKB-KW"/>
</dbReference>
<dbReference type="Gene3D" id="6.10.250.1580">
    <property type="match status" value="1"/>
</dbReference>
<name>A0AAU8RZ25_9GAMM</name>
<dbReference type="Pfam" id="PF00430">
    <property type="entry name" value="ATP-synt_B"/>
    <property type="match status" value="1"/>
</dbReference>
<evidence type="ECO:0000256" key="9">
    <source>
        <dbReference type="ARBA" id="ARBA00023136"/>
    </source>
</evidence>
<evidence type="ECO:0000256" key="3">
    <source>
        <dbReference type="ARBA" id="ARBA00022475"/>
    </source>
</evidence>
<dbReference type="KEGG" id="paly:O3E_00175"/>
<keyword evidence="8 15" id="KW-0406">Ion transport</keyword>
<protein>
    <submittedName>
        <fullName evidence="16">ATP synthase F0 subunit B</fullName>
    </submittedName>
</protein>
<dbReference type="AlphaFoldDB" id="A0AAU8RZ25"/>
<evidence type="ECO:0000256" key="8">
    <source>
        <dbReference type="ARBA" id="ARBA00023065"/>
    </source>
</evidence>
<dbReference type="GeneID" id="66279893"/>
<evidence type="ECO:0000313" key="16">
    <source>
        <dbReference type="EMBL" id="AJF23981.1"/>
    </source>
</evidence>
<dbReference type="InterPro" id="IPR050059">
    <property type="entry name" value="ATP_synthase_B_chain"/>
</dbReference>
<dbReference type="GO" id="GO:0012505">
    <property type="term" value="C:endomembrane system"/>
    <property type="evidence" value="ECO:0007669"/>
    <property type="project" value="UniProtKB-SubCell"/>
</dbReference>
<organism evidence="16 17">
    <name type="scientific">Candidatus Portiera aleyrodidarum MED</name>
    <name type="common">Bemisia tabaci</name>
    <dbReference type="NCBI Taxonomy" id="1163752"/>
    <lineage>
        <taxon>Bacteria</taxon>
        <taxon>Pseudomonadati</taxon>
        <taxon>Pseudomonadota</taxon>
        <taxon>Gammaproteobacteria</taxon>
        <taxon>Candidatus Johnevansiales</taxon>
        <taxon>Candidatus Johnevansiaceae</taxon>
        <taxon>Candidatus Portiera</taxon>
    </lineage>
</organism>
<dbReference type="RefSeq" id="WP_014894947.1">
    <property type="nucleotide sequence ID" value="NZ_CP007563.1"/>
</dbReference>
<evidence type="ECO:0000256" key="11">
    <source>
        <dbReference type="ARBA" id="ARBA00025198"/>
    </source>
</evidence>
<dbReference type="InterPro" id="IPR002146">
    <property type="entry name" value="ATP_synth_b/b'su_bac/chlpt"/>
</dbReference>
<keyword evidence="9" id="KW-0472">Membrane</keyword>
<dbReference type="Proteomes" id="UP000031624">
    <property type="component" value="Chromosome"/>
</dbReference>
<evidence type="ECO:0000256" key="10">
    <source>
        <dbReference type="ARBA" id="ARBA00023310"/>
    </source>
</evidence>
<reference evidence="16 17" key="1">
    <citation type="submission" date="2014-04" db="EMBL/GenBank/DDBJ databases">
        <title>Genome reduction and metabolic complementation of the dual endosymbionts in the whitefly Bemisia tabaci.</title>
        <authorList>
            <person name="Rao Q."/>
            <person name="Rollat-Farnier P.-A."/>
            <person name="Zhang Z.-X."/>
            <person name="Santos-Garcia D."/>
            <person name="Silva F.J."/>
            <person name="Moya A."/>
            <person name="Zhu D.-T."/>
            <person name="Klein C.C."/>
            <person name="Vavre F."/>
            <person name="Sagot M.-F."/>
            <person name="Liu S.-S."/>
            <person name="Mouton L."/>
            <person name="Wang X.-W."/>
        </authorList>
    </citation>
    <scope>NUCLEOTIDE SEQUENCE [LARGE SCALE GENOMIC DNA]</scope>
    <source>
        <strain evidence="16 17">BT-Q</strain>
    </source>
</reference>
<evidence type="ECO:0000256" key="2">
    <source>
        <dbReference type="ARBA" id="ARBA00022448"/>
    </source>
</evidence>